<comment type="caution">
    <text evidence="1">The sequence shown here is derived from an EMBL/GenBank/DDBJ whole genome shotgun (WGS) entry which is preliminary data.</text>
</comment>
<dbReference type="RefSeq" id="WP_129124083.1">
    <property type="nucleotide sequence ID" value="NZ_PEIB01000044.1"/>
</dbReference>
<reference evidence="1 2" key="1">
    <citation type="submission" date="2017-10" db="EMBL/GenBank/DDBJ databases">
        <title>Nyctiphanis sp. nov., isolated from the stomach of the euphausiid Nyctiphanes simplex (Hansen, 1911) in the Gulf of California.</title>
        <authorList>
            <person name="Gomez-Gil B."/>
            <person name="Aguilar-Mendez M."/>
            <person name="Lopez-Cortes A."/>
            <person name="Gomez-Gutierrez J."/>
            <person name="Roque A."/>
            <person name="Lang E."/>
            <person name="Gonzalez-Castillo A."/>
        </authorList>
    </citation>
    <scope>NUCLEOTIDE SEQUENCE [LARGE SCALE GENOMIC DNA]</scope>
    <source>
        <strain evidence="1 2">CAIM 600</strain>
    </source>
</reference>
<evidence type="ECO:0000313" key="1">
    <source>
        <dbReference type="EMBL" id="RXJ70760.1"/>
    </source>
</evidence>
<evidence type="ECO:0000313" key="2">
    <source>
        <dbReference type="Proteomes" id="UP000290287"/>
    </source>
</evidence>
<keyword evidence="2" id="KW-1185">Reference proteome</keyword>
<accession>A0A4Q0YJ83</accession>
<dbReference type="OrthoDB" id="9135654at2"/>
<gene>
    <name evidence="1" type="ORF">CS022_22275</name>
</gene>
<name>A0A4Q0YJ83_9GAMM</name>
<sequence>MVDIVVNKLTTFWFEHVIADVAPEPQTLQDVESIYRQDNGNSIVATPDVINTYRQYMTVKEQIQALETEAYGPKVGGKRIGGLDMQIKAFMGEHAELLIDSEGKKLCSWKTQTTNRVDTAALKKADPELVTQFTRRTQNRVFRV</sequence>
<dbReference type="AlphaFoldDB" id="A0A4Q0YJ83"/>
<dbReference type="Proteomes" id="UP000290287">
    <property type="component" value="Unassembled WGS sequence"/>
</dbReference>
<organism evidence="1 2">
    <name type="scientific">Veronia nyctiphanis</name>
    <dbReference type="NCBI Taxonomy" id="1278244"/>
    <lineage>
        <taxon>Bacteria</taxon>
        <taxon>Pseudomonadati</taxon>
        <taxon>Pseudomonadota</taxon>
        <taxon>Gammaproteobacteria</taxon>
        <taxon>Vibrionales</taxon>
        <taxon>Vibrionaceae</taxon>
        <taxon>Veronia</taxon>
    </lineage>
</organism>
<proteinExistence type="predicted"/>
<protein>
    <submittedName>
        <fullName evidence="1">Uncharacterized protein</fullName>
    </submittedName>
</protein>
<dbReference type="EMBL" id="PEIB01000044">
    <property type="protein sequence ID" value="RXJ70760.1"/>
    <property type="molecule type" value="Genomic_DNA"/>
</dbReference>